<dbReference type="InterPro" id="IPR006976">
    <property type="entry name" value="VanZ-like"/>
</dbReference>
<feature type="domain" description="VanZ-like" evidence="2">
    <location>
        <begin position="70"/>
        <end position="203"/>
    </location>
</feature>
<dbReference type="RefSeq" id="WP_244709308.1">
    <property type="nucleotide sequence ID" value="NZ_CP095073.1"/>
</dbReference>
<keyword evidence="1" id="KW-0472">Membrane</keyword>
<evidence type="ECO:0000313" key="3">
    <source>
        <dbReference type="EMBL" id="UOQ43830.1"/>
    </source>
</evidence>
<keyword evidence="4" id="KW-1185">Reference proteome</keyword>
<feature type="transmembrane region" description="Helical" evidence="1">
    <location>
        <begin position="123"/>
        <end position="143"/>
    </location>
</feature>
<sequence>MNEWKRTYLWVVPLAWSVVFAYQQASGFISLQMAEAILNYFLAGLLAVWCLRGKNLPSFFDQVLAVLWVVYIMVLHNYCTYLPFFSDSFIHGQFQPKESLYGVNLHPFATIQLTFDRTVWLPLMVKQIVGNVLLFIPLSYFMLRLGIVKNAWEALAASILTTCFIESVQFLFSYIQLLDRSTDVDDVLLNTFGALLGIMLYYTMVFTRKGKSKT</sequence>
<evidence type="ECO:0000313" key="4">
    <source>
        <dbReference type="Proteomes" id="UP000831787"/>
    </source>
</evidence>
<accession>A0ABY4EHC2</accession>
<proteinExistence type="predicted"/>
<evidence type="ECO:0000256" key="1">
    <source>
        <dbReference type="SAM" id="Phobius"/>
    </source>
</evidence>
<dbReference type="EMBL" id="CP095073">
    <property type="protein sequence ID" value="UOQ43830.1"/>
    <property type="molecule type" value="Genomic_DNA"/>
</dbReference>
<protein>
    <submittedName>
        <fullName evidence="3">VanZ family protein</fullName>
    </submittedName>
</protein>
<feature type="transmembrane region" description="Helical" evidence="1">
    <location>
        <begin position="63"/>
        <end position="84"/>
    </location>
</feature>
<feature type="transmembrane region" description="Helical" evidence="1">
    <location>
        <begin position="155"/>
        <end position="175"/>
    </location>
</feature>
<dbReference type="Proteomes" id="UP000831787">
    <property type="component" value="Chromosome"/>
</dbReference>
<dbReference type="Pfam" id="PF04892">
    <property type="entry name" value="VanZ"/>
    <property type="match status" value="1"/>
</dbReference>
<feature type="transmembrane region" description="Helical" evidence="1">
    <location>
        <begin position="187"/>
        <end position="206"/>
    </location>
</feature>
<dbReference type="PANTHER" id="PTHR36834">
    <property type="entry name" value="MEMBRANE PROTEIN-RELATED"/>
    <property type="match status" value="1"/>
</dbReference>
<name>A0ABY4EHC2_9BACI</name>
<dbReference type="InterPro" id="IPR053150">
    <property type="entry name" value="Teicoplanin_resist-assoc"/>
</dbReference>
<gene>
    <name evidence="3" type="ORF">MUN89_18415</name>
</gene>
<reference evidence="3 4" key="1">
    <citation type="submission" date="2022-04" db="EMBL/GenBank/DDBJ databases">
        <title>Halobacillus sp. isolated from saltern.</title>
        <authorList>
            <person name="Won M."/>
            <person name="Lee C.-M."/>
            <person name="Woen H.-Y."/>
            <person name="Kwon S.-W."/>
        </authorList>
    </citation>
    <scope>NUCLEOTIDE SEQUENCE [LARGE SCALE GENOMIC DNA]</scope>
    <source>
        <strain evidence="3 4">SSBR10-3</strain>
    </source>
</reference>
<organism evidence="3 4">
    <name type="scientific">Halobacillus salinarum</name>
    <dbReference type="NCBI Taxonomy" id="2932257"/>
    <lineage>
        <taxon>Bacteria</taxon>
        <taxon>Bacillati</taxon>
        <taxon>Bacillota</taxon>
        <taxon>Bacilli</taxon>
        <taxon>Bacillales</taxon>
        <taxon>Bacillaceae</taxon>
        <taxon>Halobacillus</taxon>
    </lineage>
</organism>
<keyword evidence="1" id="KW-0812">Transmembrane</keyword>
<feature type="transmembrane region" description="Helical" evidence="1">
    <location>
        <begin position="31"/>
        <end position="51"/>
    </location>
</feature>
<dbReference type="PANTHER" id="PTHR36834:SF2">
    <property type="entry name" value="MEMBRANE PROTEIN"/>
    <property type="match status" value="1"/>
</dbReference>
<feature type="transmembrane region" description="Helical" evidence="1">
    <location>
        <begin position="7"/>
        <end position="25"/>
    </location>
</feature>
<keyword evidence="1" id="KW-1133">Transmembrane helix</keyword>
<evidence type="ECO:0000259" key="2">
    <source>
        <dbReference type="Pfam" id="PF04892"/>
    </source>
</evidence>